<dbReference type="PANTHER" id="PTHR34293:SF1">
    <property type="entry name" value="HTH-TYPE TRANSCRIPTIONAL REGULATOR TRMBL2"/>
    <property type="match status" value="1"/>
</dbReference>
<reference evidence="1 2" key="1">
    <citation type="journal article" date="2019" name="Int. J. Syst. Evol. Microbiol.">
        <title>The Global Catalogue of Microorganisms (GCM) 10K type strain sequencing project: providing services to taxonomists for standard genome sequencing and annotation.</title>
        <authorList>
            <consortium name="The Broad Institute Genomics Platform"/>
            <consortium name="The Broad Institute Genome Sequencing Center for Infectious Disease"/>
            <person name="Wu L."/>
            <person name="Ma J."/>
        </authorList>
    </citation>
    <scope>NUCLEOTIDE SEQUENCE [LARGE SCALE GENOMIC DNA]</scope>
    <source>
        <strain evidence="1 2">JCM 13002</strain>
    </source>
</reference>
<sequence length="337" mass="37267">MSETDEPGLTPRGLGVLSSEARQLYRNVLKSHGRVSPDLEAPEGSKALDELLDIGLLVPDTDDPAVLVAVDPEQLSARLTSLWQRKALDLLQRAVSLPADLQDLAEDFRTPRKAGGIIEYVHGKVLINQRLGQLVSGCSEEMLAAQPGGPRPPEALAGVIARDLETLRRGATIRTIYHPSTRYHAPTRDYVASITAAGGRVRTLDEPYTRLIVIDRRTAVIPVVDDLNLAAFIHDQAVISYLIEEVFERNWSRALDFDGSPTVPPQVVSRLRQTIIDLMLKGINHRVIARRLGISERTLARHIAEMREDYQVESLFQLGWVLARSAKESPADQADFG</sequence>
<gene>
    <name evidence="1" type="ORF">GCM10009663_35490</name>
</gene>
<name>A0ABN1TIL7_9ACTN</name>
<keyword evidence="2" id="KW-1185">Reference proteome</keyword>
<dbReference type="InterPro" id="IPR009057">
    <property type="entry name" value="Homeodomain-like_sf"/>
</dbReference>
<dbReference type="InterPro" id="IPR051797">
    <property type="entry name" value="TrmB-like"/>
</dbReference>
<evidence type="ECO:0000313" key="2">
    <source>
        <dbReference type="Proteomes" id="UP001499987"/>
    </source>
</evidence>
<dbReference type="RefSeq" id="WP_344624596.1">
    <property type="nucleotide sequence ID" value="NZ_BAAALD010000031.1"/>
</dbReference>
<dbReference type="PANTHER" id="PTHR34293">
    <property type="entry name" value="HTH-TYPE TRANSCRIPTIONAL REGULATOR TRMBL2"/>
    <property type="match status" value="1"/>
</dbReference>
<accession>A0ABN1TIL7</accession>
<dbReference type="SUPFAM" id="SSF46689">
    <property type="entry name" value="Homeodomain-like"/>
    <property type="match status" value="1"/>
</dbReference>
<proteinExistence type="predicted"/>
<dbReference type="Proteomes" id="UP001499987">
    <property type="component" value="Unassembled WGS sequence"/>
</dbReference>
<dbReference type="EMBL" id="BAAALD010000031">
    <property type="protein sequence ID" value="GAA1088728.1"/>
    <property type="molecule type" value="Genomic_DNA"/>
</dbReference>
<protein>
    <submittedName>
        <fullName evidence="1">LuxR C-terminal-related transcriptional regulator</fullName>
    </submittedName>
</protein>
<dbReference type="Pfam" id="PF13384">
    <property type="entry name" value="HTH_23"/>
    <property type="match status" value="1"/>
</dbReference>
<dbReference type="Gene3D" id="1.10.10.10">
    <property type="entry name" value="Winged helix-like DNA-binding domain superfamily/Winged helix DNA-binding domain"/>
    <property type="match status" value="1"/>
</dbReference>
<evidence type="ECO:0000313" key="1">
    <source>
        <dbReference type="EMBL" id="GAA1088728.1"/>
    </source>
</evidence>
<comment type="caution">
    <text evidence="1">The sequence shown here is derived from an EMBL/GenBank/DDBJ whole genome shotgun (WGS) entry which is preliminary data.</text>
</comment>
<organism evidence="1 2">
    <name type="scientific">Kitasatospora arboriphila</name>
    <dbReference type="NCBI Taxonomy" id="258052"/>
    <lineage>
        <taxon>Bacteria</taxon>
        <taxon>Bacillati</taxon>
        <taxon>Actinomycetota</taxon>
        <taxon>Actinomycetes</taxon>
        <taxon>Kitasatosporales</taxon>
        <taxon>Streptomycetaceae</taxon>
        <taxon>Kitasatospora</taxon>
    </lineage>
</organism>
<dbReference type="InterPro" id="IPR036388">
    <property type="entry name" value="WH-like_DNA-bd_sf"/>
</dbReference>